<dbReference type="AlphaFoldDB" id="A0A8J3UP94"/>
<organism evidence="2 3">
    <name type="scientific">Planotetraspora silvatica</name>
    <dbReference type="NCBI Taxonomy" id="234614"/>
    <lineage>
        <taxon>Bacteria</taxon>
        <taxon>Bacillati</taxon>
        <taxon>Actinomycetota</taxon>
        <taxon>Actinomycetes</taxon>
        <taxon>Streptosporangiales</taxon>
        <taxon>Streptosporangiaceae</taxon>
        <taxon>Planotetraspora</taxon>
    </lineage>
</organism>
<name>A0A8J3UP94_9ACTN</name>
<dbReference type="Pfam" id="PF13466">
    <property type="entry name" value="STAS_2"/>
    <property type="match status" value="1"/>
</dbReference>
<dbReference type="InterPro" id="IPR036513">
    <property type="entry name" value="STAS_dom_sf"/>
</dbReference>
<keyword evidence="3" id="KW-1185">Reference proteome</keyword>
<feature type="domain" description="STAS" evidence="1">
    <location>
        <begin position="14"/>
        <end position="106"/>
    </location>
</feature>
<dbReference type="Proteomes" id="UP000644610">
    <property type="component" value="Unassembled WGS sequence"/>
</dbReference>
<dbReference type="CDD" id="cd07043">
    <property type="entry name" value="STAS_anti-anti-sigma_factors"/>
    <property type="match status" value="1"/>
</dbReference>
<reference evidence="2" key="1">
    <citation type="submission" date="2021-01" db="EMBL/GenBank/DDBJ databases">
        <title>Whole genome shotgun sequence of Planotetraspora silvatica NBRC 100141.</title>
        <authorList>
            <person name="Komaki H."/>
            <person name="Tamura T."/>
        </authorList>
    </citation>
    <scope>NUCLEOTIDE SEQUENCE</scope>
    <source>
        <strain evidence="2">NBRC 100141</strain>
    </source>
</reference>
<gene>
    <name evidence="2" type="ORF">Psi02_45540</name>
</gene>
<dbReference type="PROSITE" id="PS50801">
    <property type="entry name" value="STAS"/>
    <property type="match status" value="1"/>
</dbReference>
<accession>A0A8J3UP94</accession>
<dbReference type="EMBL" id="BOOQ01000030">
    <property type="protein sequence ID" value="GII48130.1"/>
    <property type="molecule type" value="Genomic_DNA"/>
</dbReference>
<dbReference type="InterPro" id="IPR058548">
    <property type="entry name" value="MlaB-like_STAS"/>
</dbReference>
<dbReference type="RefSeq" id="WP_203977259.1">
    <property type="nucleotide sequence ID" value="NZ_BAAAKY010000045.1"/>
</dbReference>
<sequence>MAAEQVDAVLYLDRHLRITYSPCTGLIQLIGELDASNAPAVAKTLTQAAPGENVLAIDSAQLDFVDLAGLRMLLRLCRDGSARLTVMPPRMIRLIDLLDPAHGPGL</sequence>
<protein>
    <recommendedName>
        <fullName evidence="1">STAS domain-containing protein</fullName>
    </recommendedName>
</protein>
<comment type="caution">
    <text evidence="2">The sequence shown here is derived from an EMBL/GenBank/DDBJ whole genome shotgun (WGS) entry which is preliminary data.</text>
</comment>
<evidence type="ECO:0000313" key="3">
    <source>
        <dbReference type="Proteomes" id="UP000644610"/>
    </source>
</evidence>
<evidence type="ECO:0000313" key="2">
    <source>
        <dbReference type="EMBL" id="GII48130.1"/>
    </source>
</evidence>
<dbReference type="InterPro" id="IPR002645">
    <property type="entry name" value="STAS_dom"/>
</dbReference>
<evidence type="ECO:0000259" key="1">
    <source>
        <dbReference type="PROSITE" id="PS50801"/>
    </source>
</evidence>
<dbReference type="Gene3D" id="3.30.750.24">
    <property type="entry name" value="STAS domain"/>
    <property type="match status" value="1"/>
</dbReference>
<proteinExistence type="predicted"/>
<dbReference type="SUPFAM" id="SSF52091">
    <property type="entry name" value="SpoIIaa-like"/>
    <property type="match status" value="1"/>
</dbReference>